<dbReference type="Proteomes" id="UP000704467">
    <property type="component" value="Unassembled WGS sequence"/>
</dbReference>
<keyword evidence="8" id="KW-1185">Reference proteome</keyword>
<protein>
    <submittedName>
        <fullName evidence="7">FUSC family protein</fullName>
    </submittedName>
</protein>
<dbReference type="RefSeq" id="WP_138786465.1">
    <property type="nucleotide sequence ID" value="NZ_JBHEEQ010000013.1"/>
</dbReference>
<name>A0ABX1DNN1_9HYPH</name>
<keyword evidence="2 5" id="KW-0812">Transmembrane</keyword>
<dbReference type="Pfam" id="PF13515">
    <property type="entry name" value="FUSC_2"/>
    <property type="match status" value="1"/>
</dbReference>
<keyword evidence="4 5" id="KW-0472">Membrane</keyword>
<evidence type="ECO:0000313" key="8">
    <source>
        <dbReference type="Proteomes" id="UP000704467"/>
    </source>
</evidence>
<comment type="subcellular location">
    <subcellularLocation>
        <location evidence="1">Membrane</location>
        <topology evidence="1">Multi-pass membrane protein</topology>
    </subcellularLocation>
</comment>
<accession>A0ABX1DNN1</accession>
<dbReference type="InterPro" id="IPR049453">
    <property type="entry name" value="Memb_transporter_dom"/>
</dbReference>
<dbReference type="EMBL" id="JAAVLN010000001">
    <property type="protein sequence ID" value="NKC03670.1"/>
    <property type="molecule type" value="Genomic_DNA"/>
</dbReference>
<evidence type="ECO:0000256" key="5">
    <source>
        <dbReference type="SAM" id="Phobius"/>
    </source>
</evidence>
<evidence type="ECO:0000259" key="6">
    <source>
        <dbReference type="Pfam" id="PF13515"/>
    </source>
</evidence>
<feature type="transmembrane region" description="Helical" evidence="5">
    <location>
        <begin position="107"/>
        <end position="127"/>
    </location>
</feature>
<evidence type="ECO:0000256" key="3">
    <source>
        <dbReference type="ARBA" id="ARBA00022989"/>
    </source>
</evidence>
<gene>
    <name evidence="7" type="ORF">HED55_11230</name>
</gene>
<feature type="transmembrane region" description="Helical" evidence="5">
    <location>
        <begin position="76"/>
        <end position="100"/>
    </location>
</feature>
<keyword evidence="3 5" id="KW-1133">Transmembrane helix</keyword>
<evidence type="ECO:0000256" key="4">
    <source>
        <dbReference type="ARBA" id="ARBA00023136"/>
    </source>
</evidence>
<evidence type="ECO:0000256" key="1">
    <source>
        <dbReference type="ARBA" id="ARBA00004141"/>
    </source>
</evidence>
<proteinExistence type="predicted"/>
<comment type="caution">
    <text evidence="7">The sequence shown here is derived from an EMBL/GenBank/DDBJ whole genome shotgun (WGS) entry which is preliminary data.</text>
</comment>
<feature type="domain" description="Integral membrane bound transporter" evidence="6">
    <location>
        <begin position="25"/>
        <end position="152"/>
    </location>
</feature>
<evidence type="ECO:0000256" key="2">
    <source>
        <dbReference type="ARBA" id="ARBA00022692"/>
    </source>
</evidence>
<feature type="transmembrane region" description="Helical" evidence="5">
    <location>
        <begin position="133"/>
        <end position="157"/>
    </location>
</feature>
<organism evidence="7 8">
    <name type="scientific">Brucella haematophila</name>
    <dbReference type="NCBI Taxonomy" id="419474"/>
    <lineage>
        <taxon>Bacteria</taxon>
        <taxon>Pseudomonadati</taxon>
        <taxon>Pseudomonadota</taxon>
        <taxon>Alphaproteobacteria</taxon>
        <taxon>Hyphomicrobiales</taxon>
        <taxon>Brucellaceae</taxon>
        <taxon>Brucella/Ochrobactrum group</taxon>
        <taxon>Brucella</taxon>
    </lineage>
</organism>
<sequence>MTLPHLTNPGKALLYASKTLLGCLICWFALRWAGIEHPIWAVITVLIISDPDVRATLALAQARAINTAVGCTIGMLTIWIFGYSPLASLFGAALTVLLILMIDKYPINWRLAPATVVIVMDAGRFAQTRNEELLLALSRLVEIALGCAVAIALAWVYTRIIGRIKARSEVQAGDA</sequence>
<reference evidence="7 8" key="1">
    <citation type="submission" date="2020-03" db="EMBL/GenBank/DDBJ databases">
        <title>Whole genome sequencing of clinical and environmental type strains of Ochrobactrum.</title>
        <authorList>
            <person name="Dharne M."/>
        </authorList>
    </citation>
    <scope>NUCLEOTIDE SEQUENCE [LARGE SCALE GENOMIC DNA]</scope>
    <source>
        <strain evidence="7 8">CIP 109452</strain>
    </source>
</reference>
<feature type="transmembrane region" description="Helical" evidence="5">
    <location>
        <begin position="12"/>
        <end position="30"/>
    </location>
</feature>
<evidence type="ECO:0000313" key="7">
    <source>
        <dbReference type="EMBL" id="NKC03670.1"/>
    </source>
</evidence>